<feature type="compositionally biased region" description="Polar residues" evidence="1">
    <location>
        <begin position="51"/>
        <end position="75"/>
    </location>
</feature>
<sequence length="117" mass="13330">MISRMLAKRCVRDVCGRLPVQGFITSFYYSLGLTDTENSVSMARTQEKSGSRTTNQRFAPTNQRWRNPEANSNENPKPYGYIRKNTDSHKKLINENDPRENNADEEEAGDMLDSLPG</sequence>
<gene>
    <name evidence="2" type="ORF">PV328_007649</name>
</gene>
<name>A0AA39C981_9HYME</name>
<dbReference type="EMBL" id="JAQQBS010001423">
    <property type="protein sequence ID" value="KAK0160221.1"/>
    <property type="molecule type" value="Genomic_DNA"/>
</dbReference>
<protein>
    <submittedName>
        <fullName evidence="2">Uncharacterized protein</fullName>
    </submittedName>
</protein>
<organism evidence="2 3">
    <name type="scientific">Microctonus aethiopoides</name>
    <dbReference type="NCBI Taxonomy" id="144406"/>
    <lineage>
        <taxon>Eukaryota</taxon>
        <taxon>Metazoa</taxon>
        <taxon>Ecdysozoa</taxon>
        <taxon>Arthropoda</taxon>
        <taxon>Hexapoda</taxon>
        <taxon>Insecta</taxon>
        <taxon>Pterygota</taxon>
        <taxon>Neoptera</taxon>
        <taxon>Endopterygota</taxon>
        <taxon>Hymenoptera</taxon>
        <taxon>Apocrita</taxon>
        <taxon>Ichneumonoidea</taxon>
        <taxon>Braconidae</taxon>
        <taxon>Euphorinae</taxon>
        <taxon>Microctonus</taxon>
    </lineage>
</organism>
<feature type="compositionally biased region" description="Basic and acidic residues" evidence="1">
    <location>
        <begin position="84"/>
        <end position="102"/>
    </location>
</feature>
<keyword evidence="3" id="KW-1185">Reference proteome</keyword>
<dbReference type="AlphaFoldDB" id="A0AA39C981"/>
<evidence type="ECO:0000256" key="1">
    <source>
        <dbReference type="SAM" id="MobiDB-lite"/>
    </source>
</evidence>
<reference evidence="2" key="1">
    <citation type="journal article" date="2023" name="bioRxiv">
        <title>Scaffold-level genome assemblies of two parasitoid biocontrol wasps reveal the parthenogenesis mechanism and an associated novel virus.</title>
        <authorList>
            <person name="Inwood S."/>
            <person name="Skelly J."/>
            <person name="Guhlin J."/>
            <person name="Harrop T."/>
            <person name="Goldson S."/>
            <person name="Dearden P."/>
        </authorList>
    </citation>
    <scope>NUCLEOTIDE SEQUENCE</scope>
    <source>
        <strain evidence="2">Irish</strain>
        <tissue evidence="2">Whole body</tissue>
    </source>
</reference>
<comment type="caution">
    <text evidence="2">The sequence shown here is derived from an EMBL/GenBank/DDBJ whole genome shotgun (WGS) entry which is preliminary data.</text>
</comment>
<evidence type="ECO:0000313" key="2">
    <source>
        <dbReference type="EMBL" id="KAK0160221.1"/>
    </source>
</evidence>
<proteinExistence type="predicted"/>
<dbReference type="Proteomes" id="UP001168990">
    <property type="component" value="Unassembled WGS sequence"/>
</dbReference>
<reference evidence="2" key="2">
    <citation type="submission" date="2023-03" db="EMBL/GenBank/DDBJ databases">
        <authorList>
            <person name="Inwood S.N."/>
            <person name="Skelly J.G."/>
            <person name="Guhlin J."/>
            <person name="Harrop T.W.R."/>
            <person name="Goldson S.G."/>
            <person name="Dearden P.K."/>
        </authorList>
    </citation>
    <scope>NUCLEOTIDE SEQUENCE</scope>
    <source>
        <strain evidence="2">Irish</strain>
        <tissue evidence="2">Whole body</tissue>
    </source>
</reference>
<evidence type="ECO:0000313" key="3">
    <source>
        <dbReference type="Proteomes" id="UP001168990"/>
    </source>
</evidence>
<feature type="region of interest" description="Disordered" evidence="1">
    <location>
        <begin position="40"/>
        <end position="117"/>
    </location>
</feature>
<accession>A0AA39C981</accession>